<accession>A0A172YAE2</accession>
<name>A0A172YAE2_9GAMM</name>
<dbReference type="PANTHER" id="PTHR10357:SF179">
    <property type="entry name" value="NEUTRAL AND BASIC AMINO ACID TRANSPORT PROTEIN RBAT"/>
    <property type="match status" value="1"/>
</dbReference>
<keyword evidence="2" id="KW-0378">Hydrolase</keyword>
<dbReference type="SUPFAM" id="SSF51445">
    <property type="entry name" value="(Trans)glycosidases"/>
    <property type="match status" value="1"/>
</dbReference>
<evidence type="ECO:0000256" key="2">
    <source>
        <dbReference type="ARBA" id="ARBA00022801"/>
    </source>
</evidence>
<dbReference type="STRING" id="376489.A5892_00840"/>
<proteinExistence type="inferred from homology"/>
<protein>
    <submittedName>
        <fullName evidence="5">Alpha-glucosidase</fullName>
    </submittedName>
</protein>
<evidence type="ECO:0000259" key="4">
    <source>
        <dbReference type="SMART" id="SM00642"/>
    </source>
</evidence>
<dbReference type="Gene3D" id="3.20.20.80">
    <property type="entry name" value="Glycosidases"/>
    <property type="match status" value="2"/>
</dbReference>
<dbReference type="FunFam" id="3.90.400.10:FF:000002">
    <property type="entry name" value="Sucrose isomerase"/>
    <property type="match status" value="1"/>
</dbReference>
<dbReference type="GO" id="GO:0004556">
    <property type="term" value="F:alpha-amylase activity"/>
    <property type="evidence" value="ECO:0007669"/>
    <property type="project" value="TreeGrafter"/>
</dbReference>
<dbReference type="Gene3D" id="3.90.400.10">
    <property type="entry name" value="Oligo-1,6-glucosidase, Domain 2"/>
    <property type="match status" value="1"/>
</dbReference>
<evidence type="ECO:0000313" key="6">
    <source>
        <dbReference type="Proteomes" id="UP000077875"/>
    </source>
</evidence>
<dbReference type="EMBL" id="CP015243">
    <property type="protein sequence ID" value="ANF56187.1"/>
    <property type="molecule type" value="Genomic_DNA"/>
</dbReference>
<dbReference type="AlphaFoldDB" id="A0A172YAE2"/>
<reference evidence="5 6" key="1">
    <citation type="submission" date="2016-04" db="EMBL/GenBank/DDBJ databases">
        <title>Complete Genome Sequence of Halotalea alkalilenta IHB B 13600.</title>
        <authorList>
            <person name="Swarnkar M.K."/>
            <person name="Sharma A."/>
            <person name="Kaushal K."/>
            <person name="Soni R."/>
            <person name="Rana S."/>
            <person name="Singh A.K."/>
            <person name="Gulati A."/>
        </authorList>
    </citation>
    <scope>NUCLEOTIDE SEQUENCE [LARGE SCALE GENOMIC DNA]</scope>
    <source>
        <strain evidence="5 6">IHB B 13600</strain>
    </source>
</reference>
<dbReference type="Proteomes" id="UP000077875">
    <property type="component" value="Chromosome"/>
</dbReference>
<organism evidence="5 6">
    <name type="scientific">Halotalea alkalilenta</name>
    <dbReference type="NCBI Taxonomy" id="376489"/>
    <lineage>
        <taxon>Bacteria</taxon>
        <taxon>Pseudomonadati</taxon>
        <taxon>Pseudomonadota</taxon>
        <taxon>Gammaproteobacteria</taxon>
        <taxon>Oceanospirillales</taxon>
        <taxon>Halomonadaceae</taxon>
        <taxon>Halotalea</taxon>
    </lineage>
</organism>
<dbReference type="InterPro" id="IPR006047">
    <property type="entry name" value="GH13_cat_dom"/>
</dbReference>
<sequence>MLDGNEWWRGCVLYQVYPASFMDANDDGIGDLAGVAARLEHIAGLGVDGIWLSPFFTSPMKDFGYDISDYRDVDPRFGTLADFRALIERAHALGLKVIIDQVLSHSSDQHPWFAESRASRDNPKADWYVWADPRPDGTPPNNWLGSFGGPAWSFDTRRHQYYFHNFLPEQPDLNFHHPEVQQAQLETLEFWLELGVDGFRFDVVNFYFHDAALTDNPAVDPEAQEKPLKHNRDLPRSYQWQRYTTDRPENLEFLKRIRALMRRYPGTTTVGEVGGDRPLSTMKRYTSGGDKLHMAYTFDLLGSASSAAYLRGVIERFEDEAQDAWPCWALSNHDVERMASRWHAEDDPARLRLLLWVLLCLRGSICLYQGDELGLPEAQVPYERLRDPAGINGWPRYKGRDGCRTPMAWEADASQLGFSEVEPWLPVEPRHRPLAADRQREDRTSLYHWLKQALALRRTHPALHHGEITLLEAGDDWLAFLRRHEDERLLCVFNLSSCAGNRRIAVSGRITLLELPGFDTPAPLSGPADLELELGAHQALFARVD</sequence>
<dbReference type="SMART" id="SM00642">
    <property type="entry name" value="Aamy"/>
    <property type="match status" value="1"/>
</dbReference>
<evidence type="ECO:0000256" key="3">
    <source>
        <dbReference type="ARBA" id="ARBA00023295"/>
    </source>
</evidence>
<dbReference type="InterPro" id="IPR013780">
    <property type="entry name" value="Glyco_hydro_b"/>
</dbReference>
<comment type="similarity">
    <text evidence="1">Belongs to the glycosyl hydrolase 13 family.</text>
</comment>
<dbReference type="PANTHER" id="PTHR10357">
    <property type="entry name" value="ALPHA-AMYLASE FAMILY MEMBER"/>
    <property type="match status" value="1"/>
</dbReference>
<evidence type="ECO:0000313" key="5">
    <source>
        <dbReference type="EMBL" id="ANF56187.1"/>
    </source>
</evidence>
<dbReference type="KEGG" id="haa:A5892_00840"/>
<dbReference type="Gene3D" id="2.60.40.1180">
    <property type="entry name" value="Golgi alpha-mannosidase II"/>
    <property type="match status" value="1"/>
</dbReference>
<dbReference type="RefSeq" id="WP_064121181.1">
    <property type="nucleotide sequence ID" value="NZ_CP015243.1"/>
</dbReference>
<dbReference type="GO" id="GO:0009313">
    <property type="term" value="P:oligosaccharide catabolic process"/>
    <property type="evidence" value="ECO:0007669"/>
    <property type="project" value="TreeGrafter"/>
</dbReference>
<dbReference type="InterPro" id="IPR017853">
    <property type="entry name" value="GH"/>
</dbReference>
<feature type="domain" description="Glycosyl hydrolase family 13 catalytic" evidence="4">
    <location>
        <begin position="15"/>
        <end position="404"/>
    </location>
</feature>
<evidence type="ECO:0000256" key="1">
    <source>
        <dbReference type="ARBA" id="ARBA00008061"/>
    </source>
</evidence>
<dbReference type="SUPFAM" id="SSF51011">
    <property type="entry name" value="Glycosyl hydrolase domain"/>
    <property type="match status" value="1"/>
</dbReference>
<gene>
    <name evidence="5" type="ORF">A5892_00840</name>
</gene>
<keyword evidence="6" id="KW-1185">Reference proteome</keyword>
<dbReference type="Pfam" id="PF00128">
    <property type="entry name" value="Alpha-amylase"/>
    <property type="match status" value="1"/>
</dbReference>
<dbReference type="CDD" id="cd11330">
    <property type="entry name" value="AmyAc_OligoGlu"/>
    <property type="match status" value="1"/>
</dbReference>
<keyword evidence="3" id="KW-0326">Glycosidase</keyword>
<dbReference type="InterPro" id="IPR045857">
    <property type="entry name" value="O16G_dom_2"/>
</dbReference>